<dbReference type="SUPFAM" id="SSF55961">
    <property type="entry name" value="Bet v1-like"/>
    <property type="match status" value="1"/>
</dbReference>
<reference evidence="1" key="1">
    <citation type="submission" date="2024-05" db="EMBL/GenBank/DDBJ databases">
        <title>30 novel species of actinomycetes from the DSMZ collection.</title>
        <authorList>
            <person name="Nouioui I."/>
        </authorList>
    </citation>
    <scope>NUCLEOTIDE SEQUENCE</scope>
    <source>
        <strain evidence="1">DSM 41529</strain>
    </source>
</reference>
<dbReference type="InterPro" id="IPR019587">
    <property type="entry name" value="Polyketide_cyclase/dehydratase"/>
</dbReference>
<accession>A0ABU2XA45</accession>
<dbReference type="Pfam" id="PF10604">
    <property type="entry name" value="Polyketide_cyc2"/>
    <property type="match status" value="1"/>
</dbReference>
<name>A0ABU2XA45_9ACTN</name>
<dbReference type="Gene3D" id="3.30.530.20">
    <property type="match status" value="1"/>
</dbReference>
<sequence>MRHRLRPVGLGYVRTAPLRLVFVAEAAAPPEAVFTALADVEGWPRWYRQVAAARSTDDGRGREIRLKGGTRFTETVMAADPAERYAYRVDRTNIPGLRALLEEWRLVPSPYGTGSLVRYTFAVDGVAPLRGALRLLRPGLRRAFRDAVRALDRQLAAAAPS</sequence>
<evidence type="ECO:0000313" key="1">
    <source>
        <dbReference type="EMBL" id="MDT0542783.1"/>
    </source>
</evidence>
<proteinExistence type="predicted"/>
<dbReference type="InterPro" id="IPR023393">
    <property type="entry name" value="START-like_dom_sf"/>
</dbReference>
<dbReference type="Proteomes" id="UP001180754">
    <property type="component" value="Unassembled WGS sequence"/>
</dbReference>
<keyword evidence="2" id="KW-1185">Reference proteome</keyword>
<evidence type="ECO:0000313" key="2">
    <source>
        <dbReference type="Proteomes" id="UP001180754"/>
    </source>
</evidence>
<protein>
    <submittedName>
        <fullName evidence="1">SRPBCC family protein</fullName>
    </submittedName>
</protein>
<comment type="caution">
    <text evidence="1">The sequence shown here is derived from an EMBL/GenBank/DDBJ whole genome shotgun (WGS) entry which is preliminary data.</text>
</comment>
<dbReference type="RefSeq" id="WP_311723139.1">
    <property type="nucleotide sequence ID" value="NZ_JAVRFD010000003.1"/>
</dbReference>
<dbReference type="EMBL" id="JAVRFD010000003">
    <property type="protein sequence ID" value="MDT0542783.1"/>
    <property type="molecule type" value="Genomic_DNA"/>
</dbReference>
<organism evidence="1 2">
    <name type="scientific">Streptomyces lonegramiae</name>
    <dbReference type="NCBI Taxonomy" id="3075524"/>
    <lineage>
        <taxon>Bacteria</taxon>
        <taxon>Bacillati</taxon>
        <taxon>Actinomycetota</taxon>
        <taxon>Actinomycetes</taxon>
        <taxon>Kitasatosporales</taxon>
        <taxon>Streptomycetaceae</taxon>
        <taxon>Streptomyces</taxon>
    </lineage>
</organism>
<gene>
    <name evidence="1" type="ORF">RND15_08635</name>
</gene>